<reference evidence="1" key="1">
    <citation type="journal article" date="2019" name="Beilstein J. Org. Chem.">
        <title>Nanangenines: drimane sesquiterpenoids as the dominant metabolite cohort of a novel Australian fungus, Aspergillus nanangensis.</title>
        <authorList>
            <person name="Lacey H.J."/>
            <person name="Gilchrist C.L.M."/>
            <person name="Crombie A."/>
            <person name="Kalaitzis J.A."/>
            <person name="Vuong D."/>
            <person name="Rutledge P.J."/>
            <person name="Turner P."/>
            <person name="Pitt J.I."/>
            <person name="Lacey E."/>
            <person name="Chooi Y.H."/>
            <person name="Piggott A.M."/>
        </authorList>
    </citation>
    <scope>NUCLEOTIDE SEQUENCE</scope>
    <source>
        <strain evidence="1">MST-FP2251</strain>
    </source>
</reference>
<sequence>MSQPSVTLGEASDQILPGNYRTLVLDVLRGHSPSAVKPHEKVEFENAAALVEQENLRGDSRDQAVMGFMCMAWKNKDKTLAELWPSFKETQLPYYKKLDPAN</sequence>
<proteinExistence type="predicted"/>
<organism evidence="1 2">
    <name type="scientific">Aspergillus nanangensis</name>
    <dbReference type="NCBI Taxonomy" id="2582783"/>
    <lineage>
        <taxon>Eukaryota</taxon>
        <taxon>Fungi</taxon>
        <taxon>Dikarya</taxon>
        <taxon>Ascomycota</taxon>
        <taxon>Pezizomycotina</taxon>
        <taxon>Eurotiomycetes</taxon>
        <taxon>Eurotiomycetidae</taxon>
        <taxon>Eurotiales</taxon>
        <taxon>Aspergillaceae</taxon>
        <taxon>Aspergillus</taxon>
        <taxon>Aspergillus subgen. Circumdati</taxon>
    </lineage>
</organism>
<keyword evidence="2" id="KW-1185">Reference proteome</keyword>
<gene>
    <name evidence="1" type="ORF">FE257_009705</name>
</gene>
<evidence type="ECO:0000313" key="2">
    <source>
        <dbReference type="Proteomes" id="UP001194746"/>
    </source>
</evidence>
<evidence type="ECO:0000313" key="1">
    <source>
        <dbReference type="EMBL" id="KAF9887752.1"/>
    </source>
</evidence>
<reference evidence="1" key="2">
    <citation type="submission" date="2020-02" db="EMBL/GenBank/DDBJ databases">
        <authorList>
            <person name="Gilchrist C.L.M."/>
            <person name="Chooi Y.-H."/>
        </authorList>
    </citation>
    <scope>NUCLEOTIDE SEQUENCE</scope>
    <source>
        <strain evidence="1">MST-FP2251</strain>
    </source>
</reference>
<dbReference type="Proteomes" id="UP001194746">
    <property type="component" value="Unassembled WGS sequence"/>
</dbReference>
<comment type="caution">
    <text evidence="1">The sequence shown here is derived from an EMBL/GenBank/DDBJ whole genome shotgun (WGS) entry which is preliminary data.</text>
</comment>
<dbReference type="AlphaFoldDB" id="A0AAD4CK44"/>
<name>A0AAD4CK44_ASPNN</name>
<dbReference type="EMBL" id="VCAU01000057">
    <property type="protein sequence ID" value="KAF9887752.1"/>
    <property type="molecule type" value="Genomic_DNA"/>
</dbReference>
<protein>
    <submittedName>
        <fullName evidence="1">Uncharacterized protein</fullName>
    </submittedName>
</protein>
<accession>A0AAD4CK44</accession>